<feature type="compositionally biased region" description="Polar residues" evidence="5">
    <location>
        <begin position="291"/>
        <end position="300"/>
    </location>
</feature>
<feature type="region of interest" description="Disordered" evidence="5">
    <location>
        <begin position="254"/>
        <end position="274"/>
    </location>
</feature>
<dbReference type="PROSITE" id="PS51782">
    <property type="entry name" value="LYSM"/>
    <property type="match status" value="1"/>
</dbReference>
<feature type="region of interest" description="Disordered" evidence="5">
    <location>
        <begin position="291"/>
        <end position="316"/>
    </location>
</feature>
<sequence length="687" mass="76908">MLSSEHSSHHSMQKQKPNGCQEYQVQSRDTLRSIAVNYDTTTSKIMKINRLSSTLIFPGQVLYVPIGTDDSVPDGASPPISSSFDGDFSFLKPLSVSPTETMDKLNNLSYKLENFVDLSSQDDMKLSNPLETVCTKSQSTSSYDVVNDIKEGRKLSERDRIISCDSNASETFEENFLKMKVCYLTPEQELVEGVLLITPTSLMFDPNPLDPLAVAFGCDKFGIMCNMSSIISATMFNDKVDILKYRNINSRHSSFSNNSTGKNSQEVSSATEQSHVEDLIKLDEHVVTTEPVSLSEQCQSPDEVDKTDPLSDLHSNNENAEDKLMKEFPLLHHLAKTVEGMIPGSDTTIDLDDDFPSAQTRDSMFFCVRSKLPMMKTFSRNNNFEVKSDEEPEQKPDEESLKQSWFKVHKSRSDQLLAFFMQWTPDPYAVDFAEQRGFVITDPLATDGNVQTKPDASLDEKRGRSSTNTSLEFVENFYSDAQIEKEWEIVSIEEARRRSTLNALELANDDNSLMPELLDTSNLLNDSSVLSLCKNLPARCVGCPWKLLYSTFEHGMSLRTLYRKMNRLSEDSPVAIIVQDTEGHIFGAVSSCPPQVSEHFKGSGEAFLFTLEPTLQIYNWSGENMFFLKGNTDSLTIGGGDGLSGLWLDSDLCHGSSHTCLTFNNAVLSSTEDFFIQGVEVWGFRDT</sequence>
<feature type="region of interest" description="Disordered" evidence="5">
    <location>
        <begin position="445"/>
        <end position="465"/>
    </location>
</feature>
<gene>
    <name evidence="8" type="primary">Oxr1</name>
</gene>
<feature type="domain" description="LysM" evidence="6">
    <location>
        <begin position="21"/>
        <end position="64"/>
    </location>
</feature>
<dbReference type="CDD" id="cd00118">
    <property type="entry name" value="LysM"/>
    <property type="match status" value="1"/>
</dbReference>
<keyword evidence="3" id="KW-0496">Mitochondrion</keyword>
<comment type="subcellular location">
    <subcellularLocation>
        <location evidence="1">Mitochondrion</location>
    </subcellularLocation>
</comment>
<dbReference type="InterPro" id="IPR018392">
    <property type="entry name" value="LysM"/>
</dbReference>
<dbReference type="InterPro" id="IPR006571">
    <property type="entry name" value="TLDc_dom"/>
</dbReference>
<dbReference type="SMART" id="SM00257">
    <property type="entry name" value="LysM"/>
    <property type="match status" value="1"/>
</dbReference>
<comment type="similarity">
    <text evidence="2">Belongs to the OXR1 family.</text>
</comment>
<proteinExistence type="evidence at transcript level"/>
<dbReference type="PANTHER" id="PTHR23354:SF62">
    <property type="entry name" value="MUSTARD, ISOFORM V"/>
    <property type="match status" value="1"/>
</dbReference>
<evidence type="ECO:0000259" key="6">
    <source>
        <dbReference type="PROSITE" id="PS51782"/>
    </source>
</evidence>
<evidence type="ECO:0000259" key="7">
    <source>
        <dbReference type="PROSITE" id="PS51886"/>
    </source>
</evidence>
<feature type="region of interest" description="Disordered" evidence="5">
    <location>
        <begin position="1"/>
        <end position="21"/>
    </location>
</feature>
<dbReference type="PROSITE" id="PS51886">
    <property type="entry name" value="TLDC"/>
    <property type="match status" value="1"/>
</dbReference>
<dbReference type="Pfam" id="PF07534">
    <property type="entry name" value="TLD"/>
    <property type="match status" value="1"/>
</dbReference>
<evidence type="ECO:0000256" key="4">
    <source>
        <dbReference type="ARBA" id="ARBA00040604"/>
    </source>
</evidence>
<evidence type="ECO:0000256" key="5">
    <source>
        <dbReference type="SAM" id="MobiDB-lite"/>
    </source>
</evidence>
<evidence type="ECO:0000256" key="2">
    <source>
        <dbReference type="ARBA" id="ARBA00009540"/>
    </source>
</evidence>
<dbReference type="InterPro" id="IPR036779">
    <property type="entry name" value="LysM_dom_sf"/>
</dbReference>
<reference evidence="8" key="1">
    <citation type="submission" date="2020-04" db="EMBL/GenBank/DDBJ databases">
        <authorList>
            <person name="Neveu A P."/>
        </authorList>
    </citation>
    <scope>NUCLEOTIDE SEQUENCE</scope>
    <source>
        <tissue evidence="8">Whole embryo</tissue>
    </source>
</reference>
<dbReference type="SMART" id="SM00584">
    <property type="entry name" value="TLDc"/>
    <property type="match status" value="1"/>
</dbReference>
<dbReference type="Gene3D" id="3.10.350.10">
    <property type="entry name" value="LysM domain"/>
    <property type="match status" value="1"/>
</dbReference>
<dbReference type="Pfam" id="PF01476">
    <property type="entry name" value="LysM"/>
    <property type="match status" value="1"/>
</dbReference>
<dbReference type="GO" id="GO:0006979">
    <property type="term" value="P:response to oxidative stress"/>
    <property type="evidence" value="ECO:0007669"/>
    <property type="project" value="TreeGrafter"/>
</dbReference>
<protein>
    <recommendedName>
        <fullName evidence="4">Oxidation resistance protein 1</fullName>
    </recommendedName>
</protein>
<dbReference type="GO" id="GO:0005634">
    <property type="term" value="C:nucleus"/>
    <property type="evidence" value="ECO:0007669"/>
    <property type="project" value="TreeGrafter"/>
</dbReference>
<evidence type="ECO:0000256" key="1">
    <source>
        <dbReference type="ARBA" id="ARBA00004173"/>
    </source>
</evidence>
<dbReference type="GO" id="GO:0005739">
    <property type="term" value="C:mitochondrion"/>
    <property type="evidence" value="ECO:0007669"/>
    <property type="project" value="UniProtKB-SubCell"/>
</dbReference>
<dbReference type="PANTHER" id="PTHR23354">
    <property type="entry name" value="NUCLEOLAR PROTEIN 7/ESTROGEN RECEPTOR COACTIVATOR-RELATED"/>
    <property type="match status" value="1"/>
</dbReference>
<feature type="compositionally biased region" description="Polar residues" evidence="5">
    <location>
        <begin position="254"/>
        <end position="273"/>
    </location>
</feature>
<dbReference type="SUPFAM" id="SSF54106">
    <property type="entry name" value="LysM domain"/>
    <property type="match status" value="1"/>
</dbReference>
<name>A0A6F9DMD6_9ASCI</name>
<feature type="domain" description="TLDc" evidence="7">
    <location>
        <begin position="522"/>
        <end position="685"/>
    </location>
</feature>
<evidence type="ECO:0000313" key="8">
    <source>
        <dbReference type="EMBL" id="CAB3264612.1"/>
    </source>
</evidence>
<evidence type="ECO:0000256" key="3">
    <source>
        <dbReference type="ARBA" id="ARBA00023128"/>
    </source>
</evidence>
<dbReference type="AlphaFoldDB" id="A0A6F9DMD6"/>
<dbReference type="EMBL" id="LR788750">
    <property type="protein sequence ID" value="CAB3264612.1"/>
    <property type="molecule type" value="mRNA"/>
</dbReference>
<organism evidence="8">
    <name type="scientific">Phallusia mammillata</name>
    <dbReference type="NCBI Taxonomy" id="59560"/>
    <lineage>
        <taxon>Eukaryota</taxon>
        <taxon>Metazoa</taxon>
        <taxon>Chordata</taxon>
        <taxon>Tunicata</taxon>
        <taxon>Ascidiacea</taxon>
        <taxon>Phlebobranchia</taxon>
        <taxon>Ascidiidae</taxon>
        <taxon>Phallusia</taxon>
    </lineage>
</organism>
<accession>A0A6F9DMD6</accession>